<dbReference type="PRINTS" id="PR01021">
    <property type="entry name" value="OMPADOMAIN"/>
</dbReference>
<dbReference type="PROSITE" id="PS51123">
    <property type="entry name" value="OMPA_2"/>
    <property type="match status" value="1"/>
</dbReference>
<dbReference type="InterPro" id="IPR006665">
    <property type="entry name" value="OmpA-like"/>
</dbReference>
<evidence type="ECO:0000256" key="4">
    <source>
        <dbReference type="PROSITE-ProRule" id="PRU00473"/>
    </source>
</evidence>
<evidence type="ECO:0000256" key="3">
    <source>
        <dbReference type="ARBA" id="ARBA00023237"/>
    </source>
</evidence>
<organism evidence="6 7">
    <name type="scientific">Imtechella halotolerans K1</name>
    <dbReference type="NCBI Taxonomy" id="946077"/>
    <lineage>
        <taxon>Bacteria</taxon>
        <taxon>Pseudomonadati</taxon>
        <taxon>Bacteroidota</taxon>
        <taxon>Flavobacteriia</taxon>
        <taxon>Flavobacteriales</taxon>
        <taxon>Flavobacteriaceae</taxon>
        <taxon>Imtechella</taxon>
    </lineage>
</organism>
<proteinExistence type="predicted"/>
<evidence type="ECO:0000313" key="6">
    <source>
        <dbReference type="EMBL" id="EID73924.1"/>
    </source>
</evidence>
<dbReference type="eggNOG" id="COG2885">
    <property type="taxonomic scope" value="Bacteria"/>
</dbReference>
<evidence type="ECO:0000256" key="2">
    <source>
        <dbReference type="ARBA" id="ARBA00023136"/>
    </source>
</evidence>
<dbReference type="CDD" id="cd07185">
    <property type="entry name" value="OmpA_C-like"/>
    <property type="match status" value="1"/>
</dbReference>
<evidence type="ECO:0000313" key="7">
    <source>
        <dbReference type="Proteomes" id="UP000005938"/>
    </source>
</evidence>
<dbReference type="Proteomes" id="UP000005938">
    <property type="component" value="Unassembled WGS sequence"/>
</dbReference>
<keyword evidence="2 4" id="KW-0472">Membrane</keyword>
<dbReference type="Pfam" id="PF00691">
    <property type="entry name" value="OmpA"/>
    <property type="match status" value="1"/>
</dbReference>
<dbReference type="RefSeq" id="WP_008240164.1">
    <property type="nucleotide sequence ID" value="NZ_AJJU01000017.1"/>
</dbReference>
<dbReference type="InterPro" id="IPR025665">
    <property type="entry name" value="Beta-barrel_OMP_2"/>
</dbReference>
<dbReference type="InterPro" id="IPR036737">
    <property type="entry name" value="OmpA-like_sf"/>
</dbReference>
<accession>I0WC08</accession>
<dbReference type="EMBL" id="AJJU01000017">
    <property type="protein sequence ID" value="EID73924.1"/>
    <property type="molecule type" value="Genomic_DNA"/>
</dbReference>
<comment type="subcellular location">
    <subcellularLocation>
        <location evidence="1">Cell outer membrane</location>
    </subcellularLocation>
</comment>
<dbReference type="Pfam" id="PF13568">
    <property type="entry name" value="OMP_b-brl_2"/>
    <property type="match status" value="1"/>
</dbReference>
<dbReference type="InterPro" id="IPR006664">
    <property type="entry name" value="OMP_bac"/>
</dbReference>
<reference evidence="6 7" key="1">
    <citation type="journal article" date="2012" name="J. Bacteriol.">
        <title>Genome Sequence of the Halotolerant Bacterium Imtechella halotolerans K1T.</title>
        <authorList>
            <person name="Kumar S."/>
            <person name="Vikram S."/>
            <person name="Subramanian S."/>
            <person name="Raghava G.P."/>
            <person name="Pinnaka A.K."/>
        </authorList>
    </citation>
    <scope>NUCLEOTIDE SEQUENCE [LARGE SCALE GENOMIC DNA]</scope>
    <source>
        <strain evidence="6 7">K1</strain>
    </source>
</reference>
<sequence length="435" mass="47130">MKLTIYVALFISALTIGRAQEVTLKANAGIQGLNNSSIYGSGDVKLGAGLGVGYTYYFTKTWGLTTGFDVNLYRTDFALHPNTTLSSYEVDDQGSGFEYRVSPSGYTEKQQLYGLSIPLMLTYKSNTSGSTGFYAGFGGKVLFPIHYKSDIKASSMQLSGYYPDLNLEIDDLPNHGFGALSNYSGEAEGSLKTTFTASAEAGLYFKLKSHLNLYTGVYADYGITNLFKDTHSNIVSYSSEGLTAVKPHGVFGSEKGLEKSKVLAVGLQVKLGFSLHKETPAQEIEEVVPTIIEEAVEEVVIEETVAVEEVIKETKPTLTIEEKGTITTPLSFGSIDNIEINAELASKLDRIAAILKTHNELGVTITGHTCDVGSESTNDRIGQQRADAVASYLVNKGIDRSRMTLISKGEIQPLVPNNSAANRIQNRRVTISIDN</sequence>
<protein>
    <submittedName>
        <fullName evidence="6">Ompa/motb domain protein</fullName>
    </submittedName>
</protein>
<feature type="domain" description="OmpA-like" evidence="5">
    <location>
        <begin position="319"/>
        <end position="435"/>
    </location>
</feature>
<keyword evidence="7" id="KW-1185">Reference proteome</keyword>
<dbReference type="PATRIC" id="fig|946077.3.peg.2054"/>
<dbReference type="PANTHER" id="PTHR30329">
    <property type="entry name" value="STATOR ELEMENT OF FLAGELLAR MOTOR COMPLEX"/>
    <property type="match status" value="1"/>
</dbReference>
<dbReference type="STRING" id="946077.W5A_10175"/>
<dbReference type="Gene3D" id="3.30.1330.60">
    <property type="entry name" value="OmpA-like domain"/>
    <property type="match status" value="1"/>
</dbReference>
<keyword evidence="3" id="KW-0998">Cell outer membrane</keyword>
<comment type="caution">
    <text evidence="6">The sequence shown here is derived from an EMBL/GenBank/DDBJ whole genome shotgun (WGS) entry which is preliminary data.</text>
</comment>
<dbReference type="SUPFAM" id="SSF103088">
    <property type="entry name" value="OmpA-like"/>
    <property type="match status" value="1"/>
</dbReference>
<dbReference type="InterPro" id="IPR050330">
    <property type="entry name" value="Bact_OuterMem_StrucFunc"/>
</dbReference>
<evidence type="ECO:0000259" key="5">
    <source>
        <dbReference type="PROSITE" id="PS51123"/>
    </source>
</evidence>
<gene>
    <name evidence="6" type="ORF">W5A_10175</name>
</gene>
<name>I0WC08_9FLAO</name>
<dbReference type="GO" id="GO:0009279">
    <property type="term" value="C:cell outer membrane"/>
    <property type="evidence" value="ECO:0007669"/>
    <property type="project" value="UniProtKB-SubCell"/>
</dbReference>
<dbReference type="AlphaFoldDB" id="I0WC08"/>
<evidence type="ECO:0000256" key="1">
    <source>
        <dbReference type="ARBA" id="ARBA00004442"/>
    </source>
</evidence>
<dbReference type="PANTHER" id="PTHR30329:SF21">
    <property type="entry name" value="LIPOPROTEIN YIAD-RELATED"/>
    <property type="match status" value="1"/>
</dbReference>